<keyword evidence="2" id="KW-1185">Reference proteome</keyword>
<name>A0ACB8F7V2_9SAUR</name>
<dbReference type="EMBL" id="CM037621">
    <property type="protein sequence ID" value="KAH8001492.1"/>
    <property type="molecule type" value="Genomic_DNA"/>
</dbReference>
<comment type="caution">
    <text evidence="1">The sequence shown here is derived from an EMBL/GenBank/DDBJ whole genome shotgun (WGS) entry which is preliminary data.</text>
</comment>
<accession>A0ACB8F7V2</accession>
<reference evidence="1" key="1">
    <citation type="submission" date="2021-08" db="EMBL/GenBank/DDBJ databases">
        <title>The first chromosome-level gecko genome reveals the dynamic sex chromosomes of Neotropical dwarf geckos (Sphaerodactylidae: Sphaerodactylus).</title>
        <authorList>
            <person name="Pinto B.J."/>
            <person name="Keating S.E."/>
            <person name="Gamble T."/>
        </authorList>
    </citation>
    <scope>NUCLEOTIDE SEQUENCE</scope>
    <source>
        <strain evidence="1">TG3544</strain>
    </source>
</reference>
<dbReference type="Proteomes" id="UP000827872">
    <property type="component" value="Linkage Group LG08"/>
</dbReference>
<sequence>MPWAPERRQRRIHLLSAVAVDPPAFPALVKGSSSAPSVFQPAAGLEARSRARHSSPTAVAQESFLKSLSSLSAQRLCGDCLESGDDLDLVVSTAMRVY</sequence>
<organism evidence="1 2">
    <name type="scientific">Sphaerodactylus townsendi</name>
    <dbReference type="NCBI Taxonomy" id="933632"/>
    <lineage>
        <taxon>Eukaryota</taxon>
        <taxon>Metazoa</taxon>
        <taxon>Chordata</taxon>
        <taxon>Craniata</taxon>
        <taxon>Vertebrata</taxon>
        <taxon>Euteleostomi</taxon>
        <taxon>Lepidosauria</taxon>
        <taxon>Squamata</taxon>
        <taxon>Bifurcata</taxon>
        <taxon>Gekkota</taxon>
        <taxon>Sphaerodactylidae</taxon>
        <taxon>Sphaerodactylus</taxon>
    </lineage>
</organism>
<protein>
    <submittedName>
        <fullName evidence="1">Uncharacterized protein</fullName>
    </submittedName>
</protein>
<evidence type="ECO:0000313" key="2">
    <source>
        <dbReference type="Proteomes" id="UP000827872"/>
    </source>
</evidence>
<proteinExistence type="predicted"/>
<gene>
    <name evidence="1" type="ORF">K3G42_009078</name>
</gene>
<evidence type="ECO:0000313" key="1">
    <source>
        <dbReference type="EMBL" id="KAH8001492.1"/>
    </source>
</evidence>